<gene>
    <name evidence="3" type="ORF">Rsub_04624</name>
</gene>
<evidence type="ECO:0000256" key="2">
    <source>
        <dbReference type="SAM" id="SignalP"/>
    </source>
</evidence>
<dbReference type="AlphaFoldDB" id="A0A2V0P3U5"/>
<dbReference type="EMBL" id="BDRX01000032">
    <property type="protein sequence ID" value="GBF92520.1"/>
    <property type="molecule type" value="Genomic_DNA"/>
</dbReference>
<accession>A0A2V0P3U5</accession>
<protein>
    <submittedName>
        <fullName evidence="3">Uncharacterized protein</fullName>
    </submittedName>
</protein>
<evidence type="ECO:0000313" key="3">
    <source>
        <dbReference type="EMBL" id="GBF92520.1"/>
    </source>
</evidence>
<keyword evidence="4" id="KW-1185">Reference proteome</keyword>
<feature type="region of interest" description="Disordered" evidence="1">
    <location>
        <begin position="389"/>
        <end position="413"/>
    </location>
</feature>
<evidence type="ECO:0000313" key="4">
    <source>
        <dbReference type="Proteomes" id="UP000247498"/>
    </source>
</evidence>
<name>A0A2V0P3U5_9CHLO</name>
<reference evidence="3 4" key="1">
    <citation type="journal article" date="2018" name="Sci. Rep.">
        <title>Raphidocelis subcapitata (=Pseudokirchneriella subcapitata) provides an insight into genome evolution and environmental adaptations in the Sphaeropleales.</title>
        <authorList>
            <person name="Suzuki S."/>
            <person name="Yamaguchi H."/>
            <person name="Nakajima N."/>
            <person name="Kawachi M."/>
        </authorList>
    </citation>
    <scope>NUCLEOTIDE SEQUENCE [LARGE SCALE GENOMIC DNA]</scope>
    <source>
        <strain evidence="3 4">NIES-35</strain>
    </source>
</reference>
<dbReference type="OrthoDB" id="340166at2759"/>
<organism evidence="3 4">
    <name type="scientific">Raphidocelis subcapitata</name>
    <dbReference type="NCBI Taxonomy" id="307507"/>
    <lineage>
        <taxon>Eukaryota</taxon>
        <taxon>Viridiplantae</taxon>
        <taxon>Chlorophyta</taxon>
        <taxon>core chlorophytes</taxon>
        <taxon>Chlorophyceae</taxon>
        <taxon>CS clade</taxon>
        <taxon>Sphaeropleales</taxon>
        <taxon>Selenastraceae</taxon>
        <taxon>Raphidocelis</taxon>
    </lineage>
</organism>
<dbReference type="Proteomes" id="UP000247498">
    <property type="component" value="Unassembled WGS sequence"/>
</dbReference>
<feature type="region of interest" description="Disordered" evidence="1">
    <location>
        <begin position="22"/>
        <end position="44"/>
    </location>
</feature>
<feature type="signal peptide" evidence="2">
    <location>
        <begin position="1"/>
        <end position="23"/>
    </location>
</feature>
<comment type="caution">
    <text evidence="3">The sequence shown here is derived from an EMBL/GenBank/DDBJ whole genome shotgun (WGS) entry which is preliminary data.</text>
</comment>
<sequence>MARIGALVLLAVALAAAGPAARAARPPSGSGADTGPHTLRAAAAAPPRAPSAGWMWPSSWASALWPWAPRAGVAEAEEDECETGDIRKFGLKLLREMPFAGLFEDLKDVTKFEASGMTSARGKLWIVFDNLHAIGRIDEHFQFRSGDNILLGHVGEDSQFEGLAYDEQTGHFYVVEEVVEQGDTHLHPVAQEVEMDERTHAYRIIERCPIHYQLSHANKGFEGIHYFRDPRDPRRELLMGLCEGNFCKGGRRGRESGNGRLVVSEFYKNASGCGWDVVKVVDIPRSAFFMDYSGLDVRDSKIAITSQEDSALWIGTFDFEALEFIEPDSERVYHFPRDNHCQMIFCNVEGIAWLDDSRFIIASDKAKSTQPYRCITHDQSIGIFALPVAPDDAAPPSPTGGAAAKGGGDDEAE</sequence>
<feature type="chain" id="PRO_5015841681" evidence="2">
    <location>
        <begin position="24"/>
        <end position="413"/>
    </location>
</feature>
<evidence type="ECO:0000256" key="1">
    <source>
        <dbReference type="SAM" id="MobiDB-lite"/>
    </source>
</evidence>
<dbReference type="InParanoid" id="A0A2V0P3U5"/>
<proteinExistence type="predicted"/>
<keyword evidence="2" id="KW-0732">Signal</keyword>
<feature type="compositionally biased region" description="Low complexity" evidence="1">
    <location>
        <begin position="22"/>
        <end position="31"/>
    </location>
</feature>